<feature type="region of interest" description="Disordered" evidence="1">
    <location>
        <begin position="328"/>
        <end position="402"/>
    </location>
</feature>
<feature type="compositionally biased region" description="Basic and acidic residues" evidence="1">
    <location>
        <begin position="342"/>
        <end position="355"/>
    </location>
</feature>
<dbReference type="EMBL" id="PJQD01000038">
    <property type="protein sequence ID" value="POY73217.1"/>
    <property type="molecule type" value="Genomic_DNA"/>
</dbReference>
<evidence type="ECO:0000313" key="2">
    <source>
        <dbReference type="EMBL" id="POY73217.1"/>
    </source>
</evidence>
<dbReference type="OrthoDB" id="3981028at2759"/>
<feature type="region of interest" description="Disordered" evidence="1">
    <location>
        <begin position="417"/>
        <end position="437"/>
    </location>
</feature>
<accession>A0A2S5B8X0</accession>
<sequence>MSSTMTTTLPNSIAPGRPPTSTAAARQLYQQATRAFLVRDYPTAATCLHDGSKHVEAVRPDAWFAALQSNSHAVPANVEVRRRLDILKVTLIATVRSSPASLSPAPQWTSLLELDPDQLVGALWSDLIGAGATTSSAGKPGDIVPTPAAAHLHPSLAVSLALAALKLEAPKAARAVAEAWFGSVSEEVEILAADYATSGQVDWQSGDEFPLDQVAGGSSSGARTAPGLSASSTLGTASPAGRSDSPVVRALVASWLKLLDLLVFHILPKLGEWDAAGDFVRLQSQENGGWVPDVRVEASLRYLKDLQQEEVHLAAARIQRQKDLEIARAEKKKQASAPSSRRGSDKGKQRADQTERGQSPASCASPRRNGARGSKSPSPSENKTRSPRADGSPPPPAGFAGLRDSLSTYLQRPDASAFGTSAATTRDAAARQGRQKTSPVGALVSYVRYHYATDPIRLVSFVCFVLALITWTRRRLTLRRSRGERGLGVGDALRIAASRVAQTVGMATKITAL</sequence>
<feature type="region of interest" description="Disordered" evidence="1">
    <location>
        <begin position="1"/>
        <end position="21"/>
    </location>
</feature>
<dbReference type="STRING" id="741276.A0A2S5B8X0"/>
<name>A0A2S5B8X0_9BASI</name>
<protein>
    <submittedName>
        <fullName evidence="2">Uncharacterized protein</fullName>
    </submittedName>
</protein>
<gene>
    <name evidence="2" type="ORF">BMF94_3550</name>
</gene>
<feature type="compositionally biased region" description="Low complexity" evidence="1">
    <location>
        <begin position="422"/>
        <end position="431"/>
    </location>
</feature>
<organism evidence="2 3">
    <name type="scientific">Rhodotorula taiwanensis</name>
    <dbReference type="NCBI Taxonomy" id="741276"/>
    <lineage>
        <taxon>Eukaryota</taxon>
        <taxon>Fungi</taxon>
        <taxon>Dikarya</taxon>
        <taxon>Basidiomycota</taxon>
        <taxon>Pucciniomycotina</taxon>
        <taxon>Microbotryomycetes</taxon>
        <taxon>Sporidiobolales</taxon>
        <taxon>Sporidiobolaceae</taxon>
        <taxon>Rhodotorula</taxon>
    </lineage>
</organism>
<feature type="compositionally biased region" description="Polar residues" evidence="1">
    <location>
        <begin position="1"/>
        <end position="11"/>
    </location>
</feature>
<comment type="caution">
    <text evidence="2">The sequence shown here is derived from an EMBL/GenBank/DDBJ whole genome shotgun (WGS) entry which is preliminary data.</text>
</comment>
<proteinExistence type="predicted"/>
<evidence type="ECO:0000313" key="3">
    <source>
        <dbReference type="Proteomes" id="UP000237144"/>
    </source>
</evidence>
<reference evidence="2 3" key="1">
    <citation type="journal article" date="2018" name="Front. Microbiol.">
        <title>Prospects for Fungal Bioremediation of Acidic Radioactive Waste Sites: Characterization and Genome Sequence of Rhodotorula taiwanensis MD1149.</title>
        <authorList>
            <person name="Tkavc R."/>
            <person name="Matrosova V.Y."/>
            <person name="Grichenko O.E."/>
            <person name="Gostincar C."/>
            <person name="Volpe R.P."/>
            <person name="Klimenkova P."/>
            <person name="Gaidamakova E.K."/>
            <person name="Zhou C.E."/>
            <person name="Stewart B.J."/>
            <person name="Lyman M.G."/>
            <person name="Malfatti S.A."/>
            <person name="Rubinfeld B."/>
            <person name="Courtot M."/>
            <person name="Singh J."/>
            <person name="Dalgard C.L."/>
            <person name="Hamilton T."/>
            <person name="Frey K.G."/>
            <person name="Gunde-Cimerman N."/>
            <person name="Dugan L."/>
            <person name="Daly M.J."/>
        </authorList>
    </citation>
    <scope>NUCLEOTIDE SEQUENCE [LARGE SCALE GENOMIC DNA]</scope>
    <source>
        <strain evidence="2 3">MD1149</strain>
    </source>
</reference>
<dbReference type="Proteomes" id="UP000237144">
    <property type="component" value="Unassembled WGS sequence"/>
</dbReference>
<evidence type="ECO:0000256" key="1">
    <source>
        <dbReference type="SAM" id="MobiDB-lite"/>
    </source>
</evidence>
<keyword evidence="3" id="KW-1185">Reference proteome</keyword>
<dbReference type="AlphaFoldDB" id="A0A2S5B8X0"/>
<feature type="region of interest" description="Disordered" evidence="1">
    <location>
        <begin position="212"/>
        <end position="243"/>
    </location>
</feature>